<evidence type="ECO:0000259" key="5">
    <source>
        <dbReference type="Pfam" id="PF08167"/>
    </source>
</evidence>
<evidence type="ECO:0000256" key="4">
    <source>
        <dbReference type="SAM" id="MobiDB-lite"/>
    </source>
</evidence>
<comment type="similarity">
    <text evidence="2">Belongs to the RIX1/PELP1 family.</text>
</comment>
<evidence type="ECO:0000313" key="6">
    <source>
        <dbReference type="EMBL" id="MCD7460362.1"/>
    </source>
</evidence>
<evidence type="ECO:0000256" key="3">
    <source>
        <dbReference type="ARBA" id="ARBA00023242"/>
    </source>
</evidence>
<dbReference type="PANTHER" id="PTHR34105:SF1">
    <property type="entry name" value="PROLINE-, GLUTAMIC ACID- AND LEUCINE-RICH PROTEIN 1"/>
    <property type="match status" value="1"/>
</dbReference>
<comment type="caution">
    <text evidence="6">The sequence shown here is derived from an EMBL/GenBank/DDBJ whole genome shotgun (WGS) entry which is preliminary data.</text>
</comment>
<evidence type="ECO:0000256" key="2">
    <source>
        <dbReference type="ARBA" id="ARBA00010511"/>
    </source>
</evidence>
<feature type="region of interest" description="Disordered" evidence="4">
    <location>
        <begin position="464"/>
        <end position="494"/>
    </location>
</feature>
<feature type="region of interest" description="Disordered" evidence="4">
    <location>
        <begin position="700"/>
        <end position="736"/>
    </location>
</feature>
<comment type="subcellular location">
    <subcellularLocation>
        <location evidence="1">Nucleus</location>
    </subcellularLocation>
</comment>
<sequence>MAASDTIENMYDLALKPRLLRSLLKECVPDLKHQFRNPSVLSYVVSAIKTHQLLSESAPPESDEKLIENWSSTVDSWVNRVVALVSSDTPDKCWAGICLLGVTCQECSRERFLASYAAWFNKLLLHLQSPTDSHFVKVATCASLSDLFTRLSGLPNAKKDGISLSTKLIQPLLKQLNEDKFDAEEAIFLLCNILDIFPASIQRHYDGVEDAIVLRLMSGKCSPSMLKKLGHCLALLSKSRGDEDSWLLMMQKIMLSINNQLNDAFQGLEKETIRTEFMRLLLPPGKDPPPPLGGQSLSRGTADNTMRPEHLQISRISTLIFCCCKLLTSSYPFQVAIHVLPLIALAKRVLMVDGSSSPGIAYMTTTKQDFFCSELPVLHSHILDLLSSIVKGLGSQLLPHVGSIIRLLTNYFETSALPELRIKVYAIMKVLLMSLGVGISTHLTDVIISNSLMDLDERGTSSVAQQKIYPETTTKTSSHKKRKHASTSSSLEEQPARDVFEVEMSANMASLSVKIAALEALETLLAVGGSWRSQSWRVNVDHLLLDVTRNASKRGWAKDGRGELISGSPTTIWGDYQIAALRALLASLLSPGRTRPPHLSQGLELFRRGTREIGTKVAECCAYALLALEVLIHPRALPLLDLQSTDNNYDVGNKWFSGNVHISDRAANNTFHIGTSGKVPDELDSYNDDLYADWMRTGEDSDTLAADPGKDTDKSNQPQETSIDPSSEKLPSFDTAAVEVSGSSRLKEVVPITKSLVDRDELMVESQLSEETSKHSKEILPSKSETLASISGAKSSFQSSSLVSGGNALNTTGSEVQAEKLVLGDKSDVVSLGSGEFVDSASRKEVTEASNAGFSSPLMMDLGKGKELMHESDNESMESIPDIVDVEPDSD</sequence>
<name>A0ABS8SN85_DATST</name>
<keyword evidence="7" id="KW-1185">Reference proteome</keyword>
<dbReference type="Gene3D" id="1.25.10.10">
    <property type="entry name" value="Leucine-rich Repeat Variant"/>
    <property type="match status" value="1"/>
</dbReference>
<evidence type="ECO:0000313" key="7">
    <source>
        <dbReference type="Proteomes" id="UP000823775"/>
    </source>
</evidence>
<feature type="compositionally biased region" description="Polar residues" evidence="4">
    <location>
        <begin position="715"/>
        <end position="725"/>
    </location>
</feature>
<dbReference type="InterPro" id="IPR016024">
    <property type="entry name" value="ARM-type_fold"/>
</dbReference>
<dbReference type="Proteomes" id="UP000823775">
    <property type="component" value="Unassembled WGS sequence"/>
</dbReference>
<dbReference type="SUPFAM" id="SSF48371">
    <property type="entry name" value="ARM repeat"/>
    <property type="match status" value="1"/>
</dbReference>
<feature type="region of interest" description="Disordered" evidence="4">
    <location>
        <begin position="840"/>
        <end position="859"/>
    </location>
</feature>
<feature type="region of interest" description="Disordered" evidence="4">
    <location>
        <begin position="867"/>
        <end position="891"/>
    </location>
</feature>
<accession>A0ABS8SN85</accession>
<feature type="region of interest" description="Disordered" evidence="4">
    <location>
        <begin position="284"/>
        <end position="303"/>
    </location>
</feature>
<feature type="domain" description="Pre-rRNA-processing protein RIX1 N-terminal" evidence="5">
    <location>
        <begin position="17"/>
        <end position="222"/>
    </location>
</feature>
<evidence type="ECO:0000256" key="1">
    <source>
        <dbReference type="ARBA" id="ARBA00004123"/>
    </source>
</evidence>
<organism evidence="6 7">
    <name type="scientific">Datura stramonium</name>
    <name type="common">Jimsonweed</name>
    <name type="synonym">Common thornapple</name>
    <dbReference type="NCBI Taxonomy" id="4076"/>
    <lineage>
        <taxon>Eukaryota</taxon>
        <taxon>Viridiplantae</taxon>
        <taxon>Streptophyta</taxon>
        <taxon>Embryophyta</taxon>
        <taxon>Tracheophyta</taxon>
        <taxon>Spermatophyta</taxon>
        <taxon>Magnoliopsida</taxon>
        <taxon>eudicotyledons</taxon>
        <taxon>Gunneridae</taxon>
        <taxon>Pentapetalae</taxon>
        <taxon>asterids</taxon>
        <taxon>lamiids</taxon>
        <taxon>Solanales</taxon>
        <taxon>Solanaceae</taxon>
        <taxon>Solanoideae</taxon>
        <taxon>Datureae</taxon>
        <taxon>Datura</taxon>
    </lineage>
</organism>
<gene>
    <name evidence="6" type="ORF">HAX54_043393</name>
</gene>
<dbReference type="InterPro" id="IPR011989">
    <property type="entry name" value="ARM-like"/>
</dbReference>
<keyword evidence="3" id="KW-0539">Nucleus</keyword>
<dbReference type="InterPro" id="IPR012583">
    <property type="entry name" value="RIX1_N"/>
</dbReference>
<proteinExistence type="inferred from homology"/>
<dbReference type="PANTHER" id="PTHR34105">
    <property type="entry name" value="PROLINE-, GLUTAMIC ACID- AND LEUCINE-RICH PROTEIN 1"/>
    <property type="match status" value="1"/>
</dbReference>
<dbReference type="Pfam" id="PF08167">
    <property type="entry name" value="RIX1"/>
    <property type="match status" value="1"/>
</dbReference>
<dbReference type="EMBL" id="JACEIK010000649">
    <property type="protein sequence ID" value="MCD7460362.1"/>
    <property type="molecule type" value="Genomic_DNA"/>
</dbReference>
<reference evidence="6 7" key="1">
    <citation type="journal article" date="2021" name="BMC Genomics">
        <title>Datura genome reveals duplications of psychoactive alkaloid biosynthetic genes and high mutation rate following tissue culture.</title>
        <authorList>
            <person name="Rajewski A."/>
            <person name="Carter-House D."/>
            <person name="Stajich J."/>
            <person name="Litt A."/>
        </authorList>
    </citation>
    <scope>NUCLEOTIDE SEQUENCE [LARGE SCALE GENOMIC DNA]</scope>
    <source>
        <strain evidence="6">AR-01</strain>
    </source>
</reference>
<protein>
    <recommendedName>
        <fullName evidence="5">Pre-rRNA-processing protein RIX1 N-terminal domain-containing protein</fullName>
    </recommendedName>
</protein>